<feature type="region of interest" description="Disordered" evidence="1">
    <location>
        <begin position="134"/>
        <end position="174"/>
    </location>
</feature>
<feature type="chain" id="PRO_5030825871" description="DUF4124 domain-containing protein" evidence="2">
    <location>
        <begin position="24"/>
        <end position="239"/>
    </location>
</feature>
<feature type="compositionally biased region" description="Pro residues" evidence="1">
    <location>
        <begin position="136"/>
        <end position="157"/>
    </location>
</feature>
<reference evidence="3 4" key="1">
    <citation type="submission" date="2017-10" db="EMBL/GenBank/DDBJ databases">
        <title>Whole genome sequencing of Pseudoxanthomonas broegbernensis DSM 12573(T).</title>
        <authorList>
            <person name="Kumar S."/>
            <person name="Bansal K."/>
            <person name="Kaur A."/>
            <person name="Patil P."/>
            <person name="Sharma S."/>
            <person name="Patil P.B."/>
        </authorList>
    </citation>
    <scope>NUCLEOTIDE SEQUENCE [LARGE SCALE GENOMIC DNA]</scope>
    <source>
        <strain evidence="3 4">DSM 12573</strain>
    </source>
</reference>
<organism evidence="3 4">
    <name type="scientific">Pseudoxanthomonas broegbernensis</name>
    <dbReference type="NCBI Taxonomy" id="83619"/>
    <lineage>
        <taxon>Bacteria</taxon>
        <taxon>Pseudomonadati</taxon>
        <taxon>Pseudomonadota</taxon>
        <taxon>Gammaproteobacteria</taxon>
        <taxon>Lysobacterales</taxon>
        <taxon>Lysobacteraceae</taxon>
        <taxon>Pseudoxanthomonas</taxon>
    </lineage>
</organism>
<accession>A0A7V8GKQ2</accession>
<protein>
    <recommendedName>
        <fullName evidence="5">DUF4124 domain-containing protein</fullName>
    </recommendedName>
</protein>
<keyword evidence="2" id="KW-0732">Signal</keyword>
<feature type="compositionally biased region" description="Pro residues" evidence="1">
    <location>
        <begin position="67"/>
        <end position="87"/>
    </location>
</feature>
<comment type="caution">
    <text evidence="3">The sequence shown here is derived from an EMBL/GenBank/DDBJ whole genome shotgun (WGS) entry which is preliminary data.</text>
</comment>
<dbReference type="Proteomes" id="UP000462066">
    <property type="component" value="Unassembled WGS sequence"/>
</dbReference>
<feature type="region of interest" description="Disordered" evidence="1">
    <location>
        <begin position="62"/>
        <end position="87"/>
    </location>
</feature>
<evidence type="ECO:0008006" key="5">
    <source>
        <dbReference type="Google" id="ProtNLM"/>
    </source>
</evidence>
<feature type="signal peptide" evidence="2">
    <location>
        <begin position="1"/>
        <end position="23"/>
    </location>
</feature>
<feature type="compositionally biased region" description="Basic and acidic residues" evidence="1">
    <location>
        <begin position="108"/>
        <end position="119"/>
    </location>
</feature>
<keyword evidence="4" id="KW-1185">Reference proteome</keyword>
<evidence type="ECO:0000313" key="3">
    <source>
        <dbReference type="EMBL" id="KAF1685276.1"/>
    </source>
</evidence>
<dbReference type="AlphaFoldDB" id="A0A7V8GKQ2"/>
<feature type="region of interest" description="Disordered" evidence="1">
    <location>
        <begin position="100"/>
        <end position="119"/>
    </location>
</feature>
<proteinExistence type="predicted"/>
<sequence>MPRLLPVLLLLPALSSLPSHARAAEPAAPTGVTIYRCADSRGQLVALRDSPCLPGERQEVLQMQRPQDPPPRPAPPEPAAASPLPPPREVRVIAVQPPQPMYECTTPEGERYTSEDGQGHPRWVPFWTLGYGYPARPGPRPPDTGPGVHPPGPPPGVAPGGHRPGGPPHPGHAVVAPAGGAWIRDACVRLSQDEICTHLSDRRYEILRLYHAAMPSQRHALDREQRQIDARMGNDCPGY</sequence>
<dbReference type="EMBL" id="MWIP01000015">
    <property type="protein sequence ID" value="KAF1685276.1"/>
    <property type="molecule type" value="Genomic_DNA"/>
</dbReference>
<evidence type="ECO:0000256" key="2">
    <source>
        <dbReference type="SAM" id="SignalP"/>
    </source>
</evidence>
<name>A0A7V8GKQ2_9GAMM</name>
<evidence type="ECO:0000256" key="1">
    <source>
        <dbReference type="SAM" id="MobiDB-lite"/>
    </source>
</evidence>
<evidence type="ECO:0000313" key="4">
    <source>
        <dbReference type="Proteomes" id="UP000462066"/>
    </source>
</evidence>
<gene>
    <name evidence="3" type="ORF">B1992_12650</name>
</gene>